<keyword evidence="4" id="KW-1185">Reference proteome</keyword>
<feature type="signal peptide" evidence="2">
    <location>
        <begin position="1"/>
        <end position="19"/>
    </location>
</feature>
<feature type="region of interest" description="Disordered" evidence="1">
    <location>
        <begin position="95"/>
        <end position="137"/>
    </location>
</feature>
<proteinExistence type="predicted"/>
<evidence type="ECO:0000313" key="4">
    <source>
        <dbReference type="Proteomes" id="UP001155128"/>
    </source>
</evidence>
<sequence length="137" mass="13996">MKKLILMAGAATLAACSPAAEEEAAPAEEPVEEAAMEAEGPGMVGTYTMTAEDGSAFGTATHNADGTYVWNDADGSTGTGTWENVDGALCVNGDEAEGEEDSGVTCWTPGETGEDGRTAWTSDAEEPQTAYSTFEAA</sequence>
<dbReference type="EMBL" id="JAMSHT010000001">
    <property type="protein sequence ID" value="MCM8557298.1"/>
    <property type="molecule type" value="Genomic_DNA"/>
</dbReference>
<dbReference type="PROSITE" id="PS51257">
    <property type="entry name" value="PROKAR_LIPOPROTEIN"/>
    <property type="match status" value="1"/>
</dbReference>
<comment type="caution">
    <text evidence="3">The sequence shown here is derived from an EMBL/GenBank/DDBJ whole genome shotgun (WGS) entry which is preliminary data.</text>
</comment>
<accession>A0A9X2EG03</accession>
<name>A0A9X2EG03_9SPHN</name>
<keyword evidence="2" id="KW-0732">Signal</keyword>
<dbReference type="AlphaFoldDB" id="A0A9X2EG03"/>
<feature type="chain" id="PRO_5040912524" evidence="2">
    <location>
        <begin position="20"/>
        <end position="137"/>
    </location>
</feature>
<reference evidence="3" key="1">
    <citation type="submission" date="2022-06" db="EMBL/GenBank/DDBJ databases">
        <title>Sphingomicrobium sedimins sp. nov., a marine bacterium isolated from tidal flat.</title>
        <authorList>
            <person name="Kim C.-H."/>
            <person name="Yoo Y."/>
            <person name="Kim J.-J."/>
        </authorList>
    </citation>
    <scope>NUCLEOTIDE SEQUENCE</scope>
    <source>
        <strain evidence="3">GRR-S6-50</strain>
    </source>
</reference>
<evidence type="ECO:0000256" key="2">
    <source>
        <dbReference type="SAM" id="SignalP"/>
    </source>
</evidence>
<evidence type="ECO:0000313" key="3">
    <source>
        <dbReference type="EMBL" id="MCM8557298.1"/>
    </source>
</evidence>
<dbReference type="RefSeq" id="WP_252113244.1">
    <property type="nucleotide sequence ID" value="NZ_JAMSHT010000001.1"/>
</dbReference>
<organism evidence="3 4">
    <name type="scientific">Sphingomicrobium sediminis</name>
    <dbReference type="NCBI Taxonomy" id="2950949"/>
    <lineage>
        <taxon>Bacteria</taxon>
        <taxon>Pseudomonadati</taxon>
        <taxon>Pseudomonadota</taxon>
        <taxon>Alphaproteobacteria</taxon>
        <taxon>Sphingomonadales</taxon>
        <taxon>Sphingomonadaceae</taxon>
        <taxon>Sphingomicrobium</taxon>
    </lineage>
</organism>
<gene>
    <name evidence="3" type="ORF">NDO55_05625</name>
</gene>
<evidence type="ECO:0000256" key="1">
    <source>
        <dbReference type="SAM" id="MobiDB-lite"/>
    </source>
</evidence>
<dbReference type="Proteomes" id="UP001155128">
    <property type="component" value="Unassembled WGS sequence"/>
</dbReference>
<protein>
    <submittedName>
        <fullName evidence="3">Uncharacterized protein</fullName>
    </submittedName>
</protein>